<gene>
    <name evidence="1" type="ORF">A0H76_2653</name>
</gene>
<sequence>MFRTKFEDGEEGPQITMRKILNLENKNFVLAWIKQFKETELSCEWTKTKALEALRLLIGDELKEELLEIENVDIALNDLRLLAFPTRDLKSYQNKLSKIRKIKFPSYMAYYKELINLKNKVNVCLKDEDHLSDESLFQHFQYGLPKEDQRELLRAKCSTIKEALSLLETFEQIETVFQNKKFKSNDYKKTLL</sequence>
<organism evidence="1 2">
    <name type="scientific">Hepatospora eriocheir</name>
    <dbReference type="NCBI Taxonomy" id="1081669"/>
    <lineage>
        <taxon>Eukaryota</taxon>
        <taxon>Fungi</taxon>
        <taxon>Fungi incertae sedis</taxon>
        <taxon>Microsporidia</taxon>
        <taxon>Hepatosporidae</taxon>
        <taxon>Hepatospora</taxon>
    </lineage>
</organism>
<dbReference type="VEuPathDB" id="MicrosporidiaDB:HERIO_1090"/>
<name>A0A1X0QEY5_9MICR</name>
<accession>A0A1X0QEY5</accession>
<dbReference type="EMBL" id="LTAI01000764">
    <property type="protein sequence ID" value="ORD98357.1"/>
    <property type="molecule type" value="Genomic_DNA"/>
</dbReference>
<dbReference type="AlphaFoldDB" id="A0A1X0QEY5"/>
<protein>
    <submittedName>
        <fullName evidence="1">Uncharacterized protein</fullName>
    </submittedName>
</protein>
<dbReference type="Proteomes" id="UP000192501">
    <property type="component" value="Unassembled WGS sequence"/>
</dbReference>
<evidence type="ECO:0000313" key="1">
    <source>
        <dbReference type="EMBL" id="ORD98357.1"/>
    </source>
</evidence>
<reference evidence="1 2" key="1">
    <citation type="journal article" date="2017" name="Environ. Microbiol.">
        <title>Decay of the glycolytic pathway and adaptation to intranuclear parasitism within Enterocytozoonidae microsporidia.</title>
        <authorList>
            <person name="Wiredu Boakye D."/>
            <person name="Jaroenlak P."/>
            <person name="Prachumwat A."/>
            <person name="Williams T.A."/>
            <person name="Bateman K.S."/>
            <person name="Itsathitphaisarn O."/>
            <person name="Sritunyalucksana K."/>
            <person name="Paszkiewicz K.H."/>
            <person name="Moore K.A."/>
            <person name="Stentiford G.D."/>
            <person name="Williams B.A."/>
        </authorList>
    </citation>
    <scope>NUCLEOTIDE SEQUENCE [LARGE SCALE GENOMIC DNA]</scope>
    <source>
        <strain evidence="2">canceri</strain>
    </source>
</reference>
<comment type="caution">
    <text evidence="1">The sequence shown here is derived from an EMBL/GenBank/DDBJ whole genome shotgun (WGS) entry which is preliminary data.</text>
</comment>
<dbReference type="VEuPathDB" id="MicrosporidiaDB:HERIO_701"/>
<evidence type="ECO:0000313" key="2">
    <source>
        <dbReference type="Proteomes" id="UP000192501"/>
    </source>
</evidence>
<proteinExistence type="predicted"/>
<dbReference type="VEuPathDB" id="MicrosporidiaDB:A0H76_2653"/>